<name>A0A915IUJ1_ROMCU</name>
<organism evidence="1 2">
    <name type="scientific">Romanomermis culicivorax</name>
    <name type="common">Nematode worm</name>
    <dbReference type="NCBI Taxonomy" id="13658"/>
    <lineage>
        <taxon>Eukaryota</taxon>
        <taxon>Metazoa</taxon>
        <taxon>Ecdysozoa</taxon>
        <taxon>Nematoda</taxon>
        <taxon>Enoplea</taxon>
        <taxon>Dorylaimia</taxon>
        <taxon>Mermithida</taxon>
        <taxon>Mermithoidea</taxon>
        <taxon>Mermithidae</taxon>
        <taxon>Romanomermis</taxon>
    </lineage>
</organism>
<proteinExistence type="predicted"/>
<dbReference type="Proteomes" id="UP000887565">
    <property type="component" value="Unplaced"/>
</dbReference>
<keyword evidence="1" id="KW-1185">Reference proteome</keyword>
<sequence>MPKNNRILMIKAFQPQDVNLAAEKLIEKQQNVVAMIEHQFLLDILGCCAQLLLSDCKNHVVFSMVVGVLREEAGVGFQGSSLMHILSIDEGDE</sequence>
<accession>A0A915IUJ1</accession>
<evidence type="ECO:0000313" key="2">
    <source>
        <dbReference type="WBParaSite" id="nRc.2.0.1.t17501-RA"/>
    </source>
</evidence>
<protein>
    <submittedName>
        <fullName evidence="2">Uncharacterized protein</fullName>
    </submittedName>
</protein>
<reference evidence="2" key="1">
    <citation type="submission" date="2022-11" db="UniProtKB">
        <authorList>
            <consortium name="WormBaseParasite"/>
        </authorList>
    </citation>
    <scope>IDENTIFICATION</scope>
</reference>
<dbReference type="WBParaSite" id="nRc.2.0.1.t17501-RA">
    <property type="protein sequence ID" value="nRc.2.0.1.t17501-RA"/>
    <property type="gene ID" value="nRc.2.0.1.g17501"/>
</dbReference>
<dbReference type="AlphaFoldDB" id="A0A915IUJ1"/>
<evidence type="ECO:0000313" key="1">
    <source>
        <dbReference type="Proteomes" id="UP000887565"/>
    </source>
</evidence>